<dbReference type="Proteomes" id="UP001060112">
    <property type="component" value="Chromosome"/>
</dbReference>
<sequence length="79" mass="9678">MIRLYCRHHNDIDEETLINYATLRIQKCPMMKEKTFCSQCRIHCYEKTMQKQIKQVMRYSGPRMIFYHPIMALRHALKI</sequence>
<dbReference type="InterPro" id="IPR020483">
    <property type="entry name" value="Uncharacterised_YgbA"/>
</dbReference>
<reference evidence="1" key="1">
    <citation type="submission" date="2022-07" db="EMBL/GenBank/DDBJ databases">
        <title>Faecal culturing of patients with breast cancer.</title>
        <authorList>
            <person name="Teng N.M.Y."/>
            <person name="Kiu R."/>
            <person name="Evans R."/>
            <person name="Baker D.J."/>
            <person name="Zenner C."/>
            <person name="Robinson S.D."/>
            <person name="Hall L.J."/>
        </authorList>
    </citation>
    <scope>NUCLEOTIDE SEQUENCE</scope>
    <source>
        <strain evidence="1">LH1062</strain>
    </source>
</reference>
<keyword evidence="2" id="KW-1185">Reference proteome</keyword>
<name>A0ABY5I6B9_9FIRM</name>
<evidence type="ECO:0000313" key="2">
    <source>
        <dbReference type="Proteomes" id="UP001060112"/>
    </source>
</evidence>
<gene>
    <name evidence="1" type="ORF">NMU03_16545</name>
</gene>
<proteinExistence type="predicted"/>
<dbReference type="EMBL" id="CP101620">
    <property type="protein sequence ID" value="UTY40898.1"/>
    <property type="molecule type" value="Genomic_DNA"/>
</dbReference>
<protein>
    <submittedName>
        <fullName evidence="1">Nitrous oxide-stimulated promoter family protein</fullName>
    </submittedName>
</protein>
<evidence type="ECO:0000313" key="1">
    <source>
        <dbReference type="EMBL" id="UTY40898.1"/>
    </source>
</evidence>
<dbReference type="NCBIfam" id="NF007714">
    <property type="entry name" value="PRK10410.1-2"/>
    <property type="match status" value="1"/>
</dbReference>
<organism evidence="1 2">
    <name type="scientific">Allocoprobacillus halotolerans</name>
    <dbReference type="NCBI Taxonomy" id="2944914"/>
    <lineage>
        <taxon>Bacteria</taxon>
        <taxon>Bacillati</taxon>
        <taxon>Bacillota</taxon>
        <taxon>Erysipelotrichia</taxon>
        <taxon>Erysipelotrichales</taxon>
        <taxon>Erysipelotrichaceae</taxon>
        <taxon>Allocoprobacillus</taxon>
    </lineage>
</organism>
<accession>A0ABY5I6B9</accession>
<dbReference type="Pfam" id="PF11756">
    <property type="entry name" value="YgbA_NO"/>
    <property type="match status" value="1"/>
</dbReference>